<dbReference type="InterPro" id="IPR034505">
    <property type="entry name" value="Coproporphyrinogen-III_oxidase"/>
</dbReference>
<keyword evidence="2" id="KW-0560">Oxidoreductase</keyword>
<dbReference type="EMBL" id="RXNS01000008">
    <property type="protein sequence ID" value="RTR03773.1"/>
    <property type="molecule type" value="Genomic_DNA"/>
</dbReference>
<dbReference type="InterPro" id="IPR010723">
    <property type="entry name" value="HemN_C"/>
</dbReference>
<dbReference type="RefSeq" id="WP_126483417.1">
    <property type="nucleotide sequence ID" value="NZ_RXNS01000008.1"/>
</dbReference>
<protein>
    <recommendedName>
        <fullName evidence="1">Oxygen-independent coproporphyrinogen III oxidase</fullName>
    </recommendedName>
    <alternativeName>
        <fullName evidence="3">Coproporphyrinogen III dehydrogenase</fullName>
    </alternativeName>
</protein>
<evidence type="ECO:0000256" key="3">
    <source>
        <dbReference type="ARBA" id="ARBA00030263"/>
    </source>
</evidence>
<dbReference type="OrthoDB" id="9808022at2"/>
<accession>A0A3S0K386</accession>
<evidence type="ECO:0000313" key="6">
    <source>
        <dbReference type="EMBL" id="RTR03773.1"/>
    </source>
</evidence>
<feature type="region of interest" description="Disordered" evidence="4">
    <location>
        <begin position="1"/>
        <end position="39"/>
    </location>
</feature>
<comment type="caution">
    <text evidence="6">The sequence shown here is derived from an EMBL/GenBank/DDBJ whole genome shotgun (WGS) entry which is preliminary data.</text>
</comment>
<evidence type="ECO:0000256" key="4">
    <source>
        <dbReference type="SAM" id="MobiDB-lite"/>
    </source>
</evidence>
<dbReference type="Gene3D" id="3.30.750.200">
    <property type="match status" value="1"/>
</dbReference>
<dbReference type="Gene3D" id="1.10.10.920">
    <property type="match status" value="1"/>
</dbReference>
<dbReference type="SFLD" id="SFLDS00029">
    <property type="entry name" value="Radical_SAM"/>
    <property type="match status" value="1"/>
</dbReference>
<evidence type="ECO:0000256" key="1">
    <source>
        <dbReference type="ARBA" id="ARBA00020156"/>
    </source>
</evidence>
<dbReference type="PANTHER" id="PTHR13932:SF6">
    <property type="entry name" value="OXYGEN-INDEPENDENT COPROPORPHYRINOGEN III OXIDASE"/>
    <property type="match status" value="1"/>
</dbReference>
<gene>
    <name evidence="6" type="ORF">EKG36_09395</name>
</gene>
<evidence type="ECO:0000259" key="5">
    <source>
        <dbReference type="PROSITE" id="PS51918"/>
    </source>
</evidence>
<sequence length="448" mass="48931">MSASAPADPHAHAAPLVPGPARGLGDASPGPVSRGYPGTEALSSAFTATDYRQALEDSNAGGRPLSLALRLPFCQHACYHCMRHPVLTTDRRRADAYLSRLDREMVLLGRHLGSRREVRGLHWGGGSPTFLTLNQMGDLIDRLDARFRLARGRDRDFGIEIDPRDADVLTLRHLEALGFNRLTLSVLDLDARVLQAINRPQSRGLTEQLLDEADRLGFRSLDMELTIGLPLQSREGFAATLEQILAMAPARLTLFPYLHRPERFPPQRHIPAGDLPGTEAQGAMRRAAHDRLVDAGYVHLGWDRYARQGGSLKDARAQWRRQAECDILGLGVGALSRLEGAWARNASGLADFEAALDDGGLPTATGRWLSRDDRLRAQAIEALMTRETLDLEALGQAFAIDAAAELATALDRLQAIGLVTRRGQRLDLVAPGTRWAGELTRAFGVASP</sequence>
<dbReference type="Pfam" id="PF04055">
    <property type="entry name" value="Radical_SAM"/>
    <property type="match status" value="1"/>
</dbReference>
<dbReference type="SMART" id="SM00729">
    <property type="entry name" value="Elp3"/>
    <property type="match status" value="1"/>
</dbReference>
<dbReference type="GO" id="GO:0005737">
    <property type="term" value="C:cytoplasm"/>
    <property type="evidence" value="ECO:0007669"/>
    <property type="project" value="TreeGrafter"/>
</dbReference>
<dbReference type="AlphaFoldDB" id="A0A3S0K386"/>
<dbReference type="InterPro" id="IPR058240">
    <property type="entry name" value="rSAM_sf"/>
</dbReference>
<dbReference type="GO" id="GO:0051989">
    <property type="term" value="F:coproporphyrinogen dehydrogenase activity"/>
    <property type="evidence" value="ECO:0007669"/>
    <property type="project" value="TreeGrafter"/>
</dbReference>
<dbReference type="GO" id="GO:0006782">
    <property type="term" value="P:protoporphyrinogen IX biosynthetic process"/>
    <property type="evidence" value="ECO:0007669"/>
    <property type="project" value="TreeGrafter"/>
</dbReference>
<dbReference type="SFLD" id="SFLDG01065">
    <property type="entry name" value="anaerobic_coproporphyrinogen-I"/>
    <property type="match status" value="1"/>
</dbReference>
<dbReference type="PROSITE" id="PS51918">
    <property type="entry name" value="RADICAL_SAM"/>
    <property type="match status" value="1"/>
</dbReference>
<keyword evidence="7" id="KW-1185">Reference proteome</keyword>
<feature type="domain" description="Radical SAM core" evidence="5">
    <location>
        <begin position="59"/>
        <end position="290"/>
    </location>
</feature>
<dbReference type="InterPro" id="IPR006638">
    <property type="entry name" value="Elp3/MiaA/NifB-like_rSAM"/>
</dbReference>
<dbReference type="CDD" id="cd01335">
    <property type="entry name" value="Radical_SAM"/>
    <property type="match status" value="1"/>
</dbReference>
<dbReference type="Proteomes" id="UP000267400">
    <property type="component" value="Unassembled WGS sequence"/>
</dbReference>
<organism evidence="6 7">
    <name type="scientific">Halomonas nitroreducens</name>
    <dbReference type="NCBI Taxonomy" id="447425"/>
    <lineage>
        <taxon>Bacteria</taxon>
        <taxon>Pseudomonadati</taxon>
        <taxon>Pseudomonadota</taxon>
        <taxon>Gammaproteobacteria</taxon>
        <taxon>Oceanospirillales</taxon>
        <taxon>Halomonadaceae</taxon>
        <taxon>Halomonas</taxon>
    </lineage>
</organism>
<evidence type="ECO:0000256" key="2">
    <source>
        <dbReference type="ARBA" id="ARBA00023002"/>
    </source>
</evidence>
<dbReference type="PANTHER" id="PTHR13932">
    <property type="entry name" value="COPROPORPHYRINIGEN III OXIDASE"/>
    <property type="match status" value="1"/>
</dbReference>
<feature type="compositionally biased region" description="Low complexity" evidence="4">
    <location>
        <begin position="1"/>
        <end position="15"/>
    </location>
</feature>
<dbReference type="Pfam" id="PF06969">
    <property type="entry name" value="HemN_C"/>
    <property type="match status" value="1"/>
</dbReference>
<dbReference type="SUPFAM" id="SSF102114">
    <property type="entry name" value="Radical SAM enzymes"/>
    <property type="match status" value="1"/>
</dbReference>
<dbReference type="InterPro" id="IPR007197">
    <property type="entry name" value="rSAM"/>
</dbReference>
<dbReference type="GO" id="GO:0051539">
    <property type="term" value="F:4 iron, 4 sulfur cluster binding"/>
    <property type="evidence" value="ECO:0007669"/>
    <property type="project" value="TreeGrafter"/>
</dbReference>
<proteinExistence type="predicted"/>
<reference evidence="6 7" key="1">
    <citation type="submission" date="2018-12" db="EMBL/GenBank/DDBJ databases">
        <authorList>
            <person name="Yu L."/>
        </authorList>
    </citation>
    <scope>NUCLEOTIDE SEQUENCE [LARGE SCALE GENOMIC DNA]</scope>
    <source>
        <strain evidence="6 7">11S</strain>
    </source>
</reference>
<evidence type="ECO:0000313" key="7">
    <source>
        <dbReference type="Proteomes" id="UP000267400"/>
    </source>
</evidence>
<name>A0A3S0K386_9GAMM</name>